<evidence type="ECO:0000313" key="2">
    <source>
        <dbReference type="EMBL" id="TFE37611.1"/>
    </source>
</evidence>
<protein>
    <submittedName>
        <fullName evidence="2">Uncharacterized protein</fullName>
    </submittedName>
</protein>
<evidence type="ECO:0000256" key="1">
    <source>
        <dbReference type="SAM" id="Phobius"/>
    </source>
</evidence>
<feature type="transmembrane region" description="Helical" evidence="1">
    <location>
        <begin position="6"/>
        <end position="23"/>
    </location>
</feature>
<dbReference type="GeneID" id="97309437"/>
<dbReference type="RefSeq" id="WP_134466134.1">
    <property type="nucleotide sequence ID" value="NZ_JBHMFL010000137.1"/>
</dbReference>
<dbReference type="AlphaFoldDB" id="A0A4Y8MJJ2"/>
<gene>
    <name evidence="2" type="ORF">E2553_40045</name>
</gene>
<reference evidence="2 3" key="1">
    <citation type="submission" date="2019-03" db="EMBL/GenBank/DDBJ databases">
        <title>Complete Genome Sequence of Paraburkholderia dipogonis ICMP 19430T, a Nitrogen-fixing Symbiont of the South African Invasive Legume Dipogon lignosus in New Zealand.</title>
        <authorList>
            <person name="De Meyer S.E."/>
        </authorList>
    </citation>
    <scope>NUCLEOTIDE SEQUENCE [LARGE SCALE GENOMIC DNA]</scope>
    <source>
        <strain evidence="2 3">ICMP 19430</strain>
    </source>
</reference>
<dbReference type="Proteomes" id="UP000297385">
    <property type="component" value="Unassembled WGS sequence"/>
</dbReference>
<evidence type="ECO:0000313" key="3">
    <source>
        <dbReference type="Proteomes" id="UP000297385"/>
    </source>
</evidence>
<keyword evidence="1" id="KW-0472">Membrane</keyword>
<dbReference type="EMBL" id="SNVI01000005">
    <property type="protein sequence ID" value="TFE37611.1"/>
    <property type="molecule type" value="Genomic_DNA"/>
</dbReference>
<accession>A0A4Y8MJJ2</accession>
<sequence length="157" mass="16820">MDSPWWFGLIPALVAAYSGYLGYESQRSVFTLADAQTVAAQLKVYGIQSGDRFASLSDATADSFGIAKPLTGTLDRSKLSFAAVDKNGVHGMGYSITAKGLGKKDCLNLEPKFLFDSVTVNGTRIDGTSMTVPQIQDLCHSTFWPWADGNVVVLEGS</sequence>
<name>A0A4Y8MJJ2_9BURK</name>
<organism evidence="2 3">
    <name type="scientific">Paraburkholderia dipogonis</name>
    <dbReference type="NCBI Taxonomy" id="1211383"/>
    <lineage>
        <taxon>Bacteria</taxon>
        <taxon>Pseudomonadati</taxon>
        <taxon>Pseudomonadota</taxon>
        <taxon>Betaproteobacteria</taxon>
        <taxon>Burkholderiales</taxon>
        <taxon>Burkholderiaceae</taxon>
        <taxon>Paraburkholderia</taxon>
    </lineage>
</organism>
<keyword evidence="1" id="KW-1133">Transmembrane helix</keyword>
<keyword evidence="1" id="KW-0812">Transmembrane</keyword>
<proteinExistence type="predicted"/>
<comment type="caution">
    <text evidence="2">The sequence shown here is derived from an EMBL/GenBank/DDBJ whole genome shotgun (WGS) entry which is preliminary data.</text>
</comment>